<name>A0A366KCH6_9BIFI</name>
<gene>
    <name evidence="4" type="ORF">CRD59_03485</name>
</gene>
<evidence type="ECO:0000313" key="5">
    <source>
        <dbReference type="Proteomes" id="UP000252345"/>
    </source>
</evidence>
<dbReference type="InterPro" id="IPR028087">
    <property type="entry name" value="Tad_N"/>
</dbReference>
<dbReference type="AlphaFoldDB" id="A0A366KCH6"/>
<reference evidence="4 5" key="1">
    <citation type="submission" date="2017-10" db="EMBL/GenBank/DDBJ databases">
        <title>Bifidobacterium xylocopum sp. nov. and Bifidobacterium aemilianum sp. nov., from the carpenter bee (Xylocopa violacea) digestive tract.</title>
        <authorList>
            <person name="Alberoni D."/>
            <person name="Baffoni L."/>
            <person name="Di Gioia D."/>
            <person name="Gaggia F."/>
            <person name="Biavati B."/>
        </authorList>
    </citation>
    <scope>NUCLEOTIDE SEQUENCE [LARGE SCALE GENOMIC DNA]</scope>
    <source>
        <strain evidence="4 5">XV2</strain>
    </source>
</reference>
<keyword evidence="2" id="KW-1133">Transmembrane helix</keyword>
<feature type="transmembrane region" description="Helical" evidence="2">
    <location>
        <begin position="25"/>
        <end position="49"/>
    </location>
</feature>
<keyword evidence="5" id="KW-1185">Reference proteome</keyword>
<keyword evidence="2" id="KW-0812">Transmembrane</keyword>
<sequence length="129" mass="12837">MSDAHRPGTIRPRIPGRSDSGSGTAMGVMLVAIVALGLALTAVLGNILVCQSRARTAADAAALAAASALDEGSDAPCAQAATVASGNKASLSSCLVEGADVRVRAQVDTQVPFAPQAVKEARAGPRDCP</sequence>
<protein>
    <submittedName>
        <fullName evidence="4">Pilus assembly protein TadE</fullName>
    </submittedName>
</protein>
<dbReference type="RefSeq" id="WP_113853215.1">
    <property type="nucleotide sequence ID" value="NZ_PDCH01000005.1"/>
</dbReference>
<evidence type="ECO:0000256" key="1">
    <source>
        <dbReference type="SAM" id="MobiDB-lite"/>
    </source>
</evidence>
<organism evidence="4 5">
    <name type="scientific">Bifidobacterium xylocopae</name>
    <dbReference type="NCBI Taxonomy" id="2493119"/>
    <lineage>
        <taxon>Bacteria</taxon>
        <taxon>Bacillati</taxon>
        <taxon>Actinomycetota</taxon>
        <taxon>Actinomycetes</taxon>
        <taxon>Bifidobacteriales</taxon>
        <taxon>Bifidobacteriaceae</taxon>
        <taxon>Bifidobacterium</taxon>
    </lineage>
</organism>
<accession>A0A366KCH6</accession>
<feature type="domain" description="Putative Flp pilus-assembly TadG-like N-terminal" evidence="3">
    <location>
        <begin position="21"/>
        <end position="68"/>
    </location>
</feature>
<evidence type="ECO:0000313" key="4">
    <source>
        <dbReference type="EMBL" id="RBP99445.1"/>
    </source>
</evidence>
<dbReference type="Pfam" id="PF13400">
    <property type="entry name" value="Tad"/>
    <property type="match status" value="1"/>
</dbReference>
<keyword evidence="2" id="KW-0472">Membrane</keyword>
<proteinExistence type="predicted"/>
<evidence type="ECO:0000256" key="2">
    <source>
        <dbReference type="SAM" id="Phobius"/>
    </source>
</evidence>
<comment type="caution">
    <text evidence="4">The sequence shown here is derived from an EMBL/GenBank/DDBJ whole genome shotgun (WGS) entry which is preliminary data.</text>
</comment>
<feature type="region of interest" description="Disordered" evidence="1">
    <location>
        <begin position="1"/>
        <end position="21"/>
    </location>
</feature>
<feature type="compositionally biased region" description="Low complexity" evidence="1">
    <location>
        <begin position="7"/>
        <end position="17"/>
    </location>
</feature>
<evidence type="ECO:0000259" key="3">
    <source>
        <dbReference type="Pfam" id="PF13400"/>
    </source>
</evidence>
<dbReference type="InterPro" id="IPR021202">
    <property type="entry name" value="Rv3654c-like"/>
</dbReference>
<dbReference type="NCBIfam" id="TIGR03816">
    <property type="entry name" value="tadE_like_DECH"/>
    <property type="match status" value="1"/>
</dbReference>
<dbReference type="OrthoDB" id="3238206at2"/>
<dbReference type="Proteomes" id="UP000252345">
    <property type="component" value="Unassembled WGS sequence"/>
</dbReference>
<dbReference type="EMBL" id="PDCH01000005">
    <property type="protein sequence ID" value="RBP99445.1"/>
    <property type="molecule type" value="Genomic_DNA"/>
</dbReference>